<reference evidence="1 2" key="1">
    <citation type="journal article" date="2015" name="Mol. Plant Microbe Interact.">
        <title>Comparative Genomic Analysis of Pseudomonas chlororaphis PCL1606 Reveals New Insight into Antifungal Compounds Involved in Biocontrol.</title>
        <authorList>
            <person name="Calderon C.E."/>
            <person name="Ramos C."/>
            <person name="de Vicente A."/>
            <person name="Cazorla F.M."/>
        </authorList>
    </citation>
    <scope>NUCLEOTIDE SEQUENCE [LARGE SCALE GENOMIC DNA]</scope>
    <source>
        <strain evidence="1 2">PCL1606</strain>
    </source>
</reference>
<evidence type="ECO:0000313" key="2">
    <source>
        <dbReference type="Proteomes" id="UP000032748"/>
    </source>
</evidence>
<sequence>MSYFVHISFDLKNAKASPHGTYAYKLIGKALEKIDYAKVVKGKRKKTATKLTANTFIAEFEKTNAHQTDITKFVTKELRKIFKTYQVEGKYFISTGTQWAWKIGKFSKKK</sequence>
<dbReference type="AlphaFoldDB" id="A0A0D5XXS0"/>
<proteinExistence type="predicted"/>
<organism evidence="1 2">
    <name type="scientific">Pseudomonas chlororaphis</name>
    <dbReference type="NCBI Taxonomy" id="587753"/>
    <lineage>
        <taxon>Bacteria</taxon>
        <taxon>Pseudomonadati</taxon>
        <taxon>Pseudomonadota</taxon>
        <taxon>Gammaproteobacteria</taxon>
        <taxon>Pseudomonadales</taxon>
        <taxon>Pseudomonadaceae</taxon>
        <taxon>Pseudomonas</taxon>
    </lineage>
</organism>
<dbReference type="KEGG" id="pcz:PCL1606_20790"/>
<dbReference type="RefSeq" id="WP_044464167.1">
    <property type="nucleotide sequence ID" value="NZ_CP011110.1"/>
</dbReference>
<dbReference type="InterPro" id="IPR049415">
    <property type="entry name" value="VopL_VCD_sf"/>
</dbReference>
<dbReference type="Gene3D" id="1.20.120.1210">
    <property type="match status" value="1"/>
</dbReference>
<dbReference type="Proteomes" id="UP000032748">
    <property type="component" value="Chromosome"/>
</dbReference>
<protein>
    <submittedName>
        <fullName evidence="1">Uncharacterized protein</fullName>
    </submittedName>
</protein>
<name>A0A0D5XXS0_9PSED</name>
<dbReference type="OrthoDB" id="7064208at2"/>
<dbReference type="EMBL" id="CP011110">
    <property type="protein sequence ID" value="AKA23532.1"/>
    <property type="molecule type" value="Genomic_DNA"/>
</dbReference>
<evidence type="ECO:0000313" key="1">
    <source>
        <dbReference type="EMBL" id="AKA23532.1"/>
    </source>
</evidence>
<dbReference type="PATRIC" id="fig|587753.10.peg.2080"/>
<gene>
    <name evidence="1" type="ORF">PCL1606_20790</name>
</gene>
<accession>A0A0D5XXS0</accession>